<dbReference type="EC" id="2.4.1.21" evidence="8"/>
<dbReference type="NCBIfam" id="NF001899">
    <property type="entry name" value="PRK00654.1-2"/>
    <property type="match status" value="1"/>
</dbReference>
<sequence>MRILQVSAELFPLLKTGGLADVAGALPIALRTEGQDARVLLPGFPAIVSGVRDLAPVAEFDAPWGERFGLRFGHVAIDGAPAIPAYVIDAPALYDRPGNPYEDASRQPYGDNHRRFALLGWAAARLAQGLDPLWRPEVVHAHDWHAALAPAYLHFAREAGLLAGARVGTVFTVHNLAYQGLFAPWNFTELGLPGPAFQMNGIEYHGQVSFMKGGLNYADRLTTVSPTYAQEIQTPEQGCGLDGLLRQRSGVLSGILNAVDDKVWDPSHDAALVQGFHTPEGRHMAGKARCKSVLQHQLGLAERPDAPLFILVSRLTEQKGLHLVLGGLDALLAQGGQLALLGAGEAWLEDAFRQRAAAAPQSVSVTIGYDETLAHRLFGAGDVTLVPSLFEPCGLTQMYGLKYGSLPLVRRVGGLADTVVDSSLEDMASGEATGFVFDRFDVADYERAVRRAFALYQRAPDWRRVRGHAMRRSADWAAAAARYIAVYQQAIDTAP</sequence>
<dbReference type="GO" id="GO:0009011">
    <property type="term" value="F:alpha-1,4-glucan glucosyltransferase (ADP-glucose donor) activity"/>
    <property type="evidence" value="ECO:0007669"/>
    <property type="project" value="UniProtKB-UniRule"/>
</dbReference>
<dbReference type="Pfam" id="PF08323">
    <property type="entry name" value="Glyco_transf_5"/>
    <property type="match status" value="1"/>
</dbReference>
<evidence type="ECO:0000256" key="6">
    <source>
        <dbReference type="ARBA" id="ARBA00022679"/>
    </source>
</evidence>
<comment type="pathway">
    <text evidence="3 8">Glycan biosynthesis; glycogen biosynthesis.</text>
</comment>
<dbReference type="InterPro" id="IPR011835">
    <property type="entry name" value="GS/SS"/>
</dbReference>
<name>A0A679IXK2_VARPD</name>
<dbReference type="PANTHER" id="PTHR45825">
    <property type="entry name" value="GRANULE-BOUND STARCH SYNTHASE 1, CHLOROPLASTIC/AMYLOPLASTIC"/>
    <property type="match status" value="1"/>
</dbReference>
<evidence type="ECO:0000256" key="1">
    <source>
        <dbReference type="ARBA" id="ARBA00001478"/>
    </source>
</evidence>
<dbReference type="SUPFAM" id="SSF53756">
    <property type="entry name" value="UDP-Glycosyltransferase/glycogen phosphorylase"/>
    <property type="match status" value="1"/>
</dbReference>
<evidence type="ECO:0000256" key="8">
    <source>
        <dbReference type="HAMAP-Rule" id="MF_00484"/>
    </source>
</evidence>
<accession>A0A679IXK2</accession>
<dbReference type="GO" id="GO:0005978">
    <property type="term" value="P:glycogen biosynthetic process"/>
    <property type="evidence" value="ECO:0007669"/>
    <property type="project" value="UniProtKB-UniRule"/>
</dbReference>
<dbReference type="HAMAP" id="MF_00484">
    <property type="entry name" value="Glycogen_synth"/>
    <property type="match status" value="1"/>
</dbReference>
<evidence type="ECO:0000256" key="5">
    <source>
        <dbReference type="ARBA" id="ARBA00022676"/>
    </source>
</evidence>
<evidence type="ECO:0000313" key="11">
    <source>
        <dbReference type="EMBL" id="CAA2100959.1"/>
    </source>
</evidence>
<keyword evidence="7 8" id="KW-0320">Glycogen biosynthesis</keyword>
<dbReference type="RefSeq" id="WP_339088724.1">
    <property type="nucleotide sequence ID" value="NZ_LR743507.1"/>
</dbReference>
<evidence type="ECO:0000256" key="3">
    <source>
        <dbReference type="ARBA" id="ARBA00004964"/>
    </source>
</evidence>
<gene>
    <name evidence="8 11" type="primary">glgA</name>
    <name evidence="11" type="ORF">VVAX_01005</name>
</gene>
<dbReference type="Pfam" id="PF00534">
    <property type="entry name" value="Glycos_transf_1"/>
    <property type="match status" value="1"/>
</dbReference>
<feature type="domain" description="Starch synthase catalytic" evidence="10">
    <location>
        <begin position="2"/>
        <end position="247"/>
    </location>
</feature>
<dbReference type="NCBIfam" id="TIGR02095">
    <property type="entry name" value="glgA"/>
    <property type="match status" value="1"/>
</dbReference>
<evidence type="ECO:0000259" key="9">
    <source>
        <dbReference type="Pfam" id="PF00534"/>
    </source>
</evidence>
<dbReference type="GO" id="GO:0005829">
    <property type="term" value="C:cytosol"/>
    <property type="evidence" value="ECO:0007669"/>
    <property type="project" value="TreeGrafter"/>
</dbReference>
<reference evidence="11" key="1">
    <citation type="submission" date="2019-12" db="EMBL/GenBank/DDBJ databases">
        <authorList>
            <person name="Cremers G."/>
        </authorList>
    </citation>
    <scope>NUCLEOTIDE SEQUENCE</scope>
    <source>
        <strain evidence="11">Vvax</strain>
    </source>
</reference>
<dbReference type="UniPathway" id="UPA00164"/>
<dbReference type="Gene3D" id="3.40.50.2000">
    <property type="entry name" value="Glycogen Phosphorylase B"/>
    <property type="match status" value="2"/>
</dbReference>
<dbReference type="GO" id="GO:0004373">
    <property type="term" value="F:alpha-1,4-glucan glucosyltransferase (UDP-glucose donor) activity"/>
    <property type="evidence" value="ECO:0007669"/>
    <property type="project" value="InterPro"/>
</dbReference>
<feature type="domain" description="Glycosyl transferase family 1" evidence="9">
    <location>
        <begin position="302"/>
        <end position="455"/>
    </location>
</feature>
<dbReference type="PANTHER" id="PTHR45825:SF11">
    <property type="entry name" value="ALPHA AMYLASE DOMAIN-CONTAINING PROTEIN"/>
    <property type="match status" value="1"/>
</dbReference>
<evidence type="ECO:0000259" key="10">
    <source>
        <dbReference type="Pfam" id="PF08323"/>
    </source>
</evidence>
<dbReference type="InterPro" id="IPR001296">
    <property type="entry name" value="Glyco_trans_1"/>
</dbReference>
<keyword evidence="5 8" id="KW-0328">Glycosyltransferase</keyword>
<dbReference type="CDD" id="cd03791">
    <property type="entry name" value="GT5_Glycogen_synthase_DULL1-like"/>
    <property type="match status" value="1"/>
</dbReference>
<organism evidence="11">
    <name type="scientific">Variovorax paradoxus</name>
    <dbReference type="NCBI Taxonomy" id="34073"/>
    <lineage>
        <taxon>Bacteria</taxon>
        <taxon>Pseudomonadati</taxon>
        <taxon>Pseudomonadota</taxon>
        <taxon>Betaproteobacteria</taxon>
        <taxon>Burkholderiales</taxon>
        <taxon>Comamonadaceae</taxon>
        <taxon>Variovorax</taxon>
    </lineage>
</organism>
<comment type="similarity">
    <text evidence="4 8">Belongs to the glycosyltransferase 1 family. Bacterial/plant glycogen synthase subfamily.</text>
</comment>
<evidence type="ECO:0000256" key="7">
    <source>
        <dbReference type="ARBA" id="ARBA00023056"/>
    </source>
</evidence>
<proteinExistence type="inferred from homology"/>
<comment type="function">
    <text evidence="2 8">Synthesizes alpha-1,4-glucan chains using ADP-glucose.</text>
</comment>
<feature type="binding site" evidence="8">
    <location>
        <position position="15"/>
    </location>
    <ligand>
        <name>ADP-alpha-D-glucose</name>
        <dbReference type="ChEBI" id="CHEBI:57498"/>
    </ligand>
</feature>
<evidence type="ECO:0000256" key="4">
    <source>
        <dbReference type="ARBA" id="ARBA00010281"/>
    </source>
</evidence>
<protein>
    <recommendedName>
        <fullName evidence="8">Glycogen synthase</fullName>
        <ecNumber evidence="8">2.4.1.21</ecNumber>
    </recommendedName>
    <alternativeName>
        <fullName evidence="8">Starch [bacterial glycogen] synthase</fullName>
    </alternativeName>
</protein>
<evidence type="ECO:0000256" key="2">
    <source>
        <dbReference type="ARBA" id="ARBA00002764"/>
    </source>
</evidence>
<keyword evidence="6 8" id="KW-0808">Transferase</keyword>
<dbReference type="InterPro" id="IPR013534">
    <property type="entry name" value="Starch_synth_cat_dom"/>
</dbReference>
<dbReference type="EMBL" id="LR743507">
    <property type="protein sequence ID" value="CAA2100959.1"/>
    <property type="molecule type" value="Genomic_DNA"/>
</dbReference>
<dbReference type="AlphaFoldDB" id="A0A679IXK2"/>
<comment type="catalytic activity">
    <reaction evidence="1 8">
        <text>[(1-&gt;4)-alpha-D-glucosyl](n) + ADP-alpha-D-glucose = [(1-&gt;4)-alpha-D-glucosyl](n+1) + ADP + H(+)</text>
        <dbReference type="Rhea" id="RHEA:18189"/>
        <dbReference type="Rhea" id="RHEA-COMP:9584"/>
        <dbReference type="Rhea" id="RHEA-COMP:9587"/>
        <dbReference type="ChEBI" id="CHEBI:15378"/>
        <dbReference type="ChEBI" id="CHEBI:15444"/>
        <dbReference type="ChEBI" id="CHEBI:57498"/>
        <dbReference type="ChEBI" id="CHEBI:456216"/>
        <dbReference type="EC" id="2.4.1.21"/>
    </reaction>
</comment>